<dbReference type="AlphaFoldDB" id="A0A365P286"/>
<dbReference type="InterPro" id="IPR011545">
    <property type="entry name" value="DEAD/DEAH_box_helicase_dom"/>
</dbReference>
<evidence type="ECO:0000313" key="18">
    <source>
        <dbReference type="EMBL" id="RBA28636.1"/>
    </source>
</evidence>
<keyword evidence="7 15" id="KW-0067">ATP-binding</keyword>
<proteinExistence type="inferred from homology"/>
<feature type="domain" description="Helicase C-terminal" evidence="17">
    <location>
        <begin position="472"/>
        <end position="632"/>
    </location>
</feature>
<keyword evidence="5 15" id="KW-0378">Hydrolase</keyword>
<dbReference type="Pfam" id="PF00270">
    <property type="entry name" value="DEAD"/>
    <property type="match status" value="1"/>
</dbReference>
<dbReference type="CDD" id="cd04488">
    <property type="entry name" value="RecG_wedge_OBF"/>
    <property type="match status" value="1"/>
</dbReference>
<dbReference type="Pfam" id="PF19833">
    <property type="entry name" value="RecG_dom3_C"/>
    <property type="match status" value="1"/>
</dbReference>
<evidence type="ECO:0000313" key="19">
    <source>
        <dbReference type="Proteomes" id="UP000253319"/>
    </source>
</evidence>
<evidence type="ECO:0000256" key="13">
    <source>
        <dbReference type="ARBA" id="ARBA00034808"/>
    </source>
</evidence>
<dbReference type="EMBL" id="QLST01000006">
    <property type="protein sequence ID" value="RBA28636.1"/>
    <property type="molecule type" value="Genomic_DNA"/>
</dbReference>
<comment type="function">
    <text evidence="15">Plays a critical role in recombination and DNA repair. Helps process Holliday junction intermediates to mature products by catalyzing branch migration. Has replication fork regression activity, unwinds stalled or blocked replication forks to make a HJ that can be resolved. Has a DNA unwinding activity characteristic of a DNA helicase with 3'-5' polarity.</text>
</comment>
<keyword evidence="11" id="KW-0413">Isomerase</keyword>
<dbReference type="InterPro" id="IPR014001">
    <property type="entry name" value="Helicase_ATP-bd"/>
</dbReference>
<dbReference type="OrthoDB" id="9804325at2"/>
<dbReference type="InterPro" id="IPR004609">
    <property type="entry name" value="ATP-dep_DNA_helicase_RecG"/>
</dbReference>
<dbReference type="InterPro" id="IPR001650">
    <property type="entry name" value="Helicase_C-like"/>
</dbReference>
<evidence type="ECO:0000256" key="10">
    <source>
        <dbReference type="ARBA" id="ARBA00023204"/>
    </source>
</evidence>
<organism evidence="18 19">
    <name type="scientific">Flavobacterium tibetense</name>
    <dbReference type="NCBI Taxonomy" id="2233533"/>
    <lineage>
        <taxon>Bacteria</taxon>
        <taxon>Pseudomonadati</taxon>
        <taxon>Bacteroidota</taxon>
        <taxon>Flavobacteriia</taxon>
        <taxon>Flavobacteriales</taxon>
        <taxon>Flavobacteriaceae</taxon>
        <taxon>Flavobacterium</taxon>
    </lineage>
</organism>
<evidence type="ECO:0000256" key="3">
    <source>
        <dbReference type="ARBA" id="ARBA00022741"/>
    </source>
</evidence>
<dbReference type="Pfam" id="PF17191">
    <property type="entry name" value="RecG_wedge"/>
    <property type="match status" value="1"/>
</dbReference>
<dbReference type="InterPro" id="IPR027417">
    <property type="entry name" value="P-loop_NTPase"/>
</dbReference>
<keyword evidence="19" id="KW-1185">Reference proteome</keyword>
<evidence type="ECO:0000256" key="5">
    <source>
        <dbReference type="ARBA" id="ARBA00022801"/>
    </source>
</evidence>
<dbReference type="NCBIfam" id="NF008165">
    <property type="entry name" value="PRK10917.1-3"/>
    <property type="match status" value="1"/>
</dbReference>
<accession>A0A365P286</accession>
<gene>
    <name evidence="18" type="ORF">DPN68_06380</name>
</gene>
<evidence type="ECO:0000256" key="7">
    <source>
        <dbReference type="ARBA" id="ARBA00022840"/>
    </source>
</evidence>
<dbReference type="Pfam" id="PF00271">
    <property type="entry name" value="Helicase_C"/>
    <property type="match status" value="1"/>
</dbReference>
<evidence type="ECO:0000256" key="8">
    <source>
        <dbReference type="ARBA" id="ARBA00023125"/>
    </source>
</evidence>
<dbReference type="Gene3D" id="2.40.50.140">
    <property type="entry name" value="Nucleic acid-binding proteins"/>
    <property type="match status" value="1"/>
</dbReference>
<keyword evidence="9 15" id="KW-0233">DNA recombination</keyword>
<evidence type="ECO:0000259" key="16">
    <source>
        <dbReference type="PROSITE" id="PS51192"/>
    </source>
</evidence>
<evidence type="ECO:0000256" key="12">
    <source>
        <dbReference type="ARBA" id="ARBA00034617"/>
    </source>
</evidence>
<dbReference type="PROSITE" id="PS51192">
    <property type="entry name" value="HELICASE_ATP_BIND_1"/>
    <property type="match status" value="1"/>
</dbReference>
<evidence type="ECO:0000256" key="1">
    <source>
        <dbReference type="ARBA" id="ARBA00007504"/>
    </source>
</evidence>
<evidence type="ECO:0000256" key="11">
    <source>
        <dbReference type="ARBA" id="ARBA00023235"/>
    </source>
</evidence>
<evidence type="ECO:0000256" key="14">
    <source>
        <dbReference type="ARBA" id="ARBA00048988"/>
    </source>
</evidence>
<keyword evidence="10 15" id="KW-0234">DNA repair</keyword>
<dbReference type="PANTHER" id="PTHR47964:SF1">
    <property type="entry name" value="ATP-DEPENDENT DNA HELICASE HOMOLOG RECG, CHLOROPLASTIC"/>
    <property type="match status" value="1"/>
</dbReference>
<dbReference type="PROSITE" id="PS51194">
    <property type="entry name" value="HELICASE_CTER"/>
    <property type="match status" value="1"/>
</dbReference>
<name>A0A365P286_9FLAO</name>
<dbReference type="InterPro" id="IPR033454">
    <property type="entry name" value="RecG_wedge"/>
</dbReference>
<dbReference type="RefSeq" id="WP_113988817.1">
    <property type="nucleotide sequence ID" value="NZ_QLST01000006.1"/>
</dbReference>
<evidence type="ECO:0000259" key="17">
    <source>
        <dbReference type="PROSITE" id="PS51194"/>
    </source>
</evidence>
<comment type="caution">
    <text evidence="18">The sequence shown here is derived from an EMBL/GenBank/DDBJ whole genome shotgun (WGS) entry which is preliminary data.</text>
</comment>
<dbReference type="SUPFAM" id="SSF50249">
    <property type="entry name" value="Nucleic acid-binding proteins"/>
    <property type="match status" value="1"/>
</dbReference>
<protein>
    <recommendedName>
        <fullName evidence="2 15">ATP-dependent DNA helicase RecG</fullName>
        <ecNumber evidence="13 15">5.6.2.4</ecNumber>
    </recommendedName>
</protein>
<dbReference type="InterPro" id="IPR045562">
    <property type="entry name" value="RecG_dom3_C"/>
</dbReference>
<dbReference type="SMART" id="SM00490">
    <property type="entry name" value="HELICc"/>
    <property type="match status" value="1"/>
</dbReference>
<dbReference type="GO" id="GO:0006310">
    <property type="term" value="P:DNA recombination"/>
    <property type="evidence" value="ECO:0007669"/>
    <property type="project" value="UniProtKB-UniRule"/>
</dbReference>
<keyword evidence="4 15" id="KW-0227">DNA damage</keyword>
<comment type="catalytic activity">
    <reaction evidence="12 15">
        <text>Couples ATP hydrolysis with the unwinding of duplex DNA by translocating in the 3'-5' direction.</text>
        <dbReference type="EC" id="5.6.2.4"/>
    </reaction>
</comment>
<dbReference type="InterPro" id="IPR012340">
    <property type="entry name" value="NA-bd_OB-fold"/>
</dbReference>
<evidence type="ECO:0000256" key="9">
    <source>
        <dbReference type="ARBA" id="ARBA00023172"/>
    </source>
</evidence>
<sequence length="700" mass="80017">MNLLETPIEFLKGVGPQRGDLLRKELSIHKYGDLLNLFPNRYIDRTRYYKINELQNSNSEVQIVGKIINIKTVEQGKGKSRLVATFIDETGQMELVWFQGQKWIRESIKINVPYVIFGKVSQFGATYNMAHPEMELLEEHKASLRSAMQPVYPSTEKLANKGISNKVINKMMQQLFVETQALFSENLPNYLLEELKLVPKNAALFNIHFPKSQDLLAKAQFRLKFEELFFIQLQLITKNLIRKHKIKGMPFEKVGENFNNFYKNHLPFDLTNAQKRVLKEIRNDLGSNAQMNRLLQGDVGSGKTIVALMCMLLAKDNGFQSCLMAPTEILANQHFNGITELAKELNLNIKLLTGSTKTSERKVIHEALENGSLDILIGTHALLEDKVQFDNLGLAIIDEQHRFGVEQRSKLWKKNAIPPHVLVMTATPIPRTLAMSLYGDLDISVIDELPPGRKPIQTVHRYDSNRLKVWKFLKDEIARDRQVYIVYPLIQESEKMDYKDLMDGYESISRDFPLPHYSISIVHGKMKPADKDEEMRRFSEGKTNIMVATTVIEVGVNVPNASVMVIESAERFGLSQLHQLRGRVGRGAEQSYCILMTSHKLSNDSKIRMETMVRTNDGFEISEVDLKLRGPGDIMGKQQSGVLNLQIADLVKDKDILQLARHHAIKLLKEDAPIEKPEHAKLREAFIELSKKKTIWNYIS</sequence>
<comment type="catalytic activity">
    <reaction evidence="14 15">
        <text>ATP + H2O = ADP + phosphate + H(+)</text>
        <dbReference type="Rhea" id="RHEA:13065"/>
        <dbReference type="ChEBI" id="CHEBI:15377"/>
        <dbReference type="ChEBI" id="CHEBI:15378"/>
        <dbReference type="ChEBI" id="CHEBI:30616"/>
        <dbReference type="ChEBI" id="CHEBI:43474"/>
        <dbReference type="ChEBI" id="CHEBI:456216"/>
        <dbReference type="EC" id="5.6.2.4"/>
    </reaction>
</comment>
<dbReference type="GO" id="GO:0003677">
    <property type="term" value="F:DNA binding"/>
    <property type="evidence" value="ECO:0007669"/>
    <property type="project" value="UniProtKB-KW"/>
</dbReference>
<keyword evidence="3 15" id="KW-0547">Nucleotide-binding</keyword>
<keyword evidence="8" id="KW-0238">DNA-binding</keyword>
<evidence type="ECO:0000256" key="4">
    <source>
        <dbReference type="ARBA" id="ARBA00022763"/>
    </source>
</evidence>
<dbReference type="SUPFAM" id="SSF52540">
    <property type="entry name" value="P-loop containing nucleoside triphosphate hydrolases"/>
    <property type="match status" value="2"/>
</dbReference>
<dbReference type="GO" id="GO:0006281">
    <property type="term" value="P:DNA repair"/>
    <property type="evidence" value="ECO:0007669"/>
    <property type="project" value="UniProtKB-UniRule"/>
</dbReference>
<dbReference type="EC" id="5.6.2.4" evidence="13 15"/>
<evidence type="ECO:0000256" key="6">
    <source>
        <dbReference type="ARBA" id="ARBA00022806"/>
    </source>
</evidence>
<dbReference type="SMART" id="SM00487">
    <property type="entry name" value="DEXDc"/>
    <property type="match status" value="1"/>
</dbReference>
<comment type="similarity">
    <text evidence="1 15">Belongs to the helicase family. RecG subfamily.</text>
</comment>
<dbReference type="InterPro" id="IPR047112">
    <property type="entry name" value="RecG/Mfd"/>
</dbReference>
<dbReference type="Proteomes" id="UP000253319">
    <property type="component" value="Unassembled WGS sequence"/>
</dbReference>
<keyword evidence="6 15" id="KW-0347">Helicase</keyword>
<dbReference type="Gene3D" id="3.40.50.300">
    <property type="entry name" value="P-loop containing nucleotide triphosphate hydrolases"/>
    <property type="match status" value="2"/>
</dbReference>
<dbReference type="PANTHER" id="PTHR47964">
    <property type="entry name" value="ATP-DEPENDENT DNA HELICASE HOMOLOG RECG, CHLOROPLASTIC"/>
    <property type="match status" value="1"/>
</dbReference>
<evidence type="ECO:0000256" key="15">
    <source>
        <dbReference type="RuleBase" id="RU363016"/>
    </source>
</evidence>
<dbReference type="NCBIfam" id="TIGR00643">
    <property type="entry name" value="recG"/>
    <property type="match status" value="1"/>
</dbReference>
<dbReference type="CDD" id="cd17992">
    <property type="entry name" value="DEXHc_RecG"/>
    <property type="match status" value="1"/>
</dbReference>
<reference evidence="18 19" key="1">
    <citation type="submission" date="2018-06" db="EMBL/GenBank/DDBJ databases">
        <title>Flavobacterium tibetense sp. nov., isolated from a wetland YonghuCo on Tibetan Plateau.</title>
        <authorList>
            <person name="Xing P."/>
            <person name="Phurbu D."/>
            <person name="Lu H."/>
        </authorList>
    </citation>
    <scope>NUCLEOTIDE SEQUENCE [LARGE SCALE GENOMIC DNA]</scope>
    <source>
        <strain evidence="18 19">YH5</strain>
    </source>
</reference>
<feature type="domain" description="Helicase ATP-binding" evidence="16">
    <location>
        <begin position="284"/>
        <end position="446"/>
    </location>
</feature>
<evidence type="ECO:0000256" key="2">
    <source>
        <dbReference type="ARBA" id="ARBA00017846"/>
    </source>
</evidence>
<dbReference type="GO" id="GO:0016887">
    <property type="term" value="F:ATP hydrolysis activity"/>
    <property type="evidence" value="ECO:0007669"/>
    <property type="project" value="RHEA"/>
</dbReference>
<dbReference type="GO" id="GO:0043138">
    <property type="term" value="F:3'-5' DNA helicase activity"/>
    <property type="evidence" value="ECO:0007669"/>
    <property type="project" value="UniProtKB-EC"/>
</dbReference>
<dbReference type="NCBIfam" id="NF008168">
    <property type="entry name" value="PRK10917.2-2"/>
    <property type="match status" value="1"/>
</dbReference>
<dbReference type="GO" id="GO:0005524">
    <property type="term" value="F:ATP binding"/>
    <property type="evidence" value="ECO:0007669"/>
    <property type="project" value="UniProtKB-KW"/>
</dbReference>